<feature type="region of interest" description="Disordered" evidence="1">
    <location>
        <begin position="89"/>
        <end position="126"/>
    </location>
</feature>
<evidence type="ECO:0000313" key="2">
    <source>
        <dbReference type="EMBL" id="KAF9324890.1"/>
    </source>
</evidence>
<organism evidence="2 3">
    <name type="scientific">Podila minutissima</name>
    <dbReference type="NCBI Taxonomy" id="64525"/>
    <lineage>
        <taxon>Eukaryota</taxon>
        <taxon>Fungi</taxon>
        <taxon>Fungi incertae sedis</taxon>
        <taxon>Mucoromycota</taxon>
        <taxon>Mortierellomycotina</taxon>
        <taxon>Mortierellomycetes</taxon>
        <taxon>Mortierellales</taxon>
        <taxon>Mortierellaceae</taxon>
        <taxon>Podila</taxon>
    </lineage>
</organism>
<sequence length="491" mass="55617">MEPSDARTPRFSAVEASLESRRKLVVPITIVTAASGSHACALEAFLYHINQVLNQLNTSPVQDAARRLAREQRAIQYVDTSPDMAVIRRRAKKKQQKISGLHPKENTDRNSQGANNEKRQESSVVAGHHAPSVVYEIRPKVVVYNMGMGPTKRKRRTFRALVEAGYMDEVYDFAFERYPAFWALGTETRGEYGWKAGIMDEVSQRLLGAQPSMPPFEKWDTSHDTEARIEMMSKKFVETVHEHLEVEEIEPWAAVDGLDDEGTLSEEDNEALDELEEQEEAEQEESVEQQQLQNQQLQQHTPQLQQTDTLDRDTTASVSTQESSSSSFPHEPGIILWLDAGDRLSLAFLRWLPSFMLHHGLWTPQSQDTMHTWTHPGMLAYFHDSLARFPANTTNCNGAAIAFDVHNATVRDGIMREWIDCAKVKECIAPEGSSRENHRQDQAALTYLVKTMGFGEDKCVGFPEVFGVQINQDKYCKEDIAENVNRVVPRT</sequence>
<dbReference type="EMBL" id="JAAAUY010001011">
    <property type="protein sequence ID" value="KAF9324890.1"/>
    <property type="molecule type" value="Genomic_DNA"/>
</dbReference>
<keyword evidence="3" id="KW-1185">Reference proteome</keyword>
<dbReference type="AlphaFoldDB" id="A0A9P5SDY4"/>
<feature type="compositionally biased region" description="Acidic residues" evidence="1">
    <location>
        <begin position="257"/>
        <end position="287"/>
    </location>
</feature>
<dbReference type="Proteomes" id="UP000696485">
    <property type="component" value="Unassembled WGS sequence"/>
</dbReference>
<protein>
    <submittedName>
        <fullName evidence="2">Uncharacterized protein</fullName>
    </submittedName>
</protein>
<dbReference type="PANTHER" id="PTHR31389">
    <property type="entry name" value="LD39211P"/>
    <property type="match status" value="1"/>
</dbReference>
<reference evidence="2" key="1">
    <citation type="journal article" date="2020" name="Fungal Divers.">
        <title>Resolving the Mortierellaceae phylogeny through synthesis of multi-gene phylogenetics and phylogenomics.</title>
        <authorList>
            <person name="Vandepol N."/>
            <person name="Liber J."/>
            <person name="Desiro A."/>
            <person name="Na H."/>
            <person name="Kennedy M."/>
            <person name="Barry K."/>
            <person name="Grigoriev I.V."/>
            <person name="Miller A.N."/>
            <person name="O'Donnell K."/>
            <person name="Stajich J.E."/>
            <person name="Bonito G."/>
        </authorList>
    </citation>
    <scope>NUCLEOTIDE SEQUENCE</scope>
    <source>
        <strain evidence="2">NVP1</strain>
    </source>
</reference>
<feature type="compositionally biased region" description="Low complexity" evidence="1">
    <location>
        <begin position="288"/>
        <end position="307"/>
    </location>
</feature>
<accession>A0A9P5SDY4</accession>
<feature type="compositionally biased region" description="Low complexity" evidence="1">
    <location>
        <begin position="315"/>
        <end position="327"/>
    </location>
</feature>
<proteinExistence type="predicted"/>
<evidence type="ECO:0000256" key="1">
    <source>
        <dbReference type="SAM" id="MobiDB-lite"/>
    </source>
</evidence>
<gene>
    <name evidence="2" type="ORF">BG006_000142</name>
</gene>
<dbReference type="PANTHER" id="PTHR31389:SF4">
    <property type="entry name" value="LD39211P"/>
    <property type="match status" value="1"/>
</dbReference>
<evidence type="ECO:0000313" key="3">
    <source>
        <dbReference type="Proteomes" id="UP000696485"/>
    </source>
</evidence>
<name>A0A9P5SDY4_9FUNG</name>
<comment type="caution">
    <text evidence="2">The sequence shown here is derived from an EMBL/GenBank/DDBJ whole genome shotgun (WGS) entry which is preliminary data.</text>
</comment>
<feature type="region of interest" description="Disordered" evidence="1">
    <location>
        <begin position="251"/>
        <end position="329"/>
    </location>
</feature>